<accession>A0A2G1DE37</accession>
<feature type="region of interest" description="Disordered" evidence="1">
    <location>
        <begin position="1"/>
        <end position="148"/>
    </location>
</feature>
<feature type="compositionally biased region" description="Basic and acidic residues" evidence="1">
    <location>
        <begin position="130"/>
        <end position="148"/>
    </location>
</feature>
<gene>
    <name evidence="2" type="ORF">CPU12_13925</name>
</gene>
<name>A0A2G1DE37_9BACT</name>
<evidence type="ECO:0000256" key="1">
    <source>
        <dbReference type="SAM" id="MobiDB-lite"/>
    </source>
</evidence>
<comment type="caution">
    <text evidence="2">The sequence shown here is derived from an EMBL/GenBank/DDBJ whole genome shotgun (WGS) entry which is preliminary data.</text>
</comment>
<sequence>GTPRDRRRAGGGAGPEGVDRPGAVHCHEAPEGHDHRGACRRPRDPPLRRRAAPRGLEAAGVEGLRRRLRRYGRHRGRSRPPVERAQRHTDPKGKPVVGVPAQRTCPSFPGPRDAGRRPRVVGRRGGLGHAPDRPTRRRQGTDGRRARG</sequence>
<reference evidence="2 3" key="1">
    <citation type="submission" date="2017-09" db="EMBL/GenBank/DDBJ databases">
        <title>Arcobacter canalis sp. nov., a new species isolated from a water canal contaminated with urban sewage.</title>
        <authorList>
            <person name="Perez-Cataluna A."/>
            <person name="Salas-Masso N."/>
            <person name="Figueras M.J."/>
        </authorList>
    </citation>
    <scope>NUCLEOTIDE SEQUENCE [LARGE SCALE GENOMIC DNA]</scope>
    <source>
        <strain evidence="2 3">F98-3</strain>
    </source>
</reference>
<dbReference type="Proteomes" id="UP000221222">
    <property type="component" value="Unassembled WGS sequence"/>
</dbReference>
<evidence type="ECO:0000313" key="3">
    <source>
        <dbReference type="Proteomes" id="UP000221222"/>
    </source>
</evidence>
<protein>
    <submittedName>
        <fullName evidence="2">Uncharacterized protein</fullName>
    </submittedName>
</protein>
<feature type="non-terminal residue" evidence="2">
    <location>
        <position position="148"/>
    </location>
</feature>
<feature type="compositionally biased region" description="Basic and acidic residues" evidence="1">
    <location>
        <begin position="25"/>
        <end position="47"/>
    </location>
</feature>
<dbReference type="EMBL" id="NXFY01000098">
    <property type="protein sequence ID" value="PHO16773.1"/>
    <property type="molecule type" value="Genomic_DNA"/>
</dbReference>
<dbReference type="AlphaFoldDB" id="A0A2G1DE37"/>
<organism evidence="2 3">
    <name type="scientific">Malaciobacter molluscorum LMG 25693</name>
    <dbReference type="NCBI Taxonomy" id="870501"/>
    <lineage>
        <taxon>Bacteria</taxon>
        <taxon>Pseudomonadati</taxon>
        <taxon>Campylobacterota</taxon>
        <taxon>Epsilonproteobacteria</taxon>
        <taxon>Campylobacterales</taxon>
        <taxon>Arcobacteraceae</taxon>
        <taxon>Malaciobacter</taxon>
    </lineage>
</organism>
<keyword evidence="3" id="KW-1185">Reference proteome</keyword>
<proteinExistence type="predicted"/>
<feature type="non-terminal residue" evidence="2">
    <location>
        <position position="1"/>
    </location>
</feature>
<feature type="compositionally biased region" description="Basic residues" evidence="1">
    <location>
        <begin position="66"/>
        <end position="78"/>
    </location>
</feature>
<evidence type="ECO:0000313" key="2">
    <source>
        <dbReference type="EMBL" id="PHO16773.1"/>
    </source>
</evidence>
<feature type="compositionally biased region" description="Basic and acidic residues" evidence="1">
    <location>
        <begin position="80"/>
        <end position="93"/>
    </location>
</feature>